<keyword evidence="1" id="KW-1133">Transmembrane helix</keyword>
<evidence type="ECO:0000256" key="1">
    <source>
        <dbReference type="SAM" id="Phobius"/>
    </source>
</evidence>
<dbReference type="KEGG" id="emp:EZMO1_0898"/>
<keyword evidence="1" id="KW-0472">Membrane</keyword>
<dbReference type="Proteomes" id="UP000071065">
    <property type="component" value="Chromosome"/>
</dbReference>
<organism evidence="2 3">
    <name type="scientific">Endozoicomonas montiporae CL-33</name>
    <dbReference type="NCBI Taxonomy" id="570277"/>
    <lineage>
        <taxon>Bacteria</taxon>
        <taxon>Pseudomonadati</taxon>
        <taxon>Pseudomonadota</taxon>
        <taxon>Gammaproteobacteria</taxon>
        <taxon>Oceanospirillales</taxon>
        <taxon>Endozoicomonadaceae</taxon>
        <taxon>Endozoicomonas</taxon>
    </lineage>
</organism>
<sequence length="37" mass="4253">MDMKKEKYNLELNELVILSLSFGSVIAALHFFFASVF</sequence>
<feature type="transmembrane region" description="Helical" evidence="1">
    <location>
        <begin position="12"/>
        <end position="33"/>
    </location>
</feature>
<protein>
    <submittedName>
        <fullName evidence="2">Uncharacterized protein</fullName>
    </submittedName>
</protein>
<reference evidence="2 3" key="1">
    <citation type="journal article" date="2016" name="Front. Microbiol.">
        <title>Genomic Insight into the Host-Endosymbiont Relationship of Endozoicomonas montiporae CL-33(T) with its Coral Host.</title>
        <authorList>
            <person name="Ding J.-Y."/>
            <person name="Shiu J.-H."/>
            <person name="Chen W.-M."/>
            <person name="Chiang Y.-R."/>
            <person name="Tang S.-L."/>
        </authorList>
    </citation>
    <scope>NUCLEOTIDE SEQUENCE [LARGE SCALE GENOMIC DNA]</scope>
    <source>
        <strain evidence="2 3">CL-33</strain>
    </source>
</reference>
<dbReference type="PATRIC" id="fig|570277.3.peg.979"/>
<dbReference type="EMBL" id="CP013251">
    <property type="protein sequence ID" value="AMO55113.1"/>
    <property type="molecule type" value="Genomic_DNA"/>
</dbReference>
<dbReference type="AlphaFoldDB" id="A0A142B8N7"/>
<evidence type="ECO:0000313" key="2">
    <source>
        <dbReference type="EMBL" id="AMO55113.1"/>
    </source>
</evidence>
<keyword evidence="1" id="KW-0812">Transmembrane</keyword>
<gene>
    <name evidence="2" type="ORF">EZMO1_0898</name>
</gene>
<accession>A0A142B8N7</accession>
<name>A0A142B8N7_9GAMM</name>
<evidence type="ECO:0000313" key="3">
    <source>
        <dbReference type="Proteomes" id="UP000071065"/>
    </source>
</evidence>
<proteinExistence type="predicted"/>